<evidence type="ECO:0000313" key="4">
    <source>
        <dbReference type="EMBL" id="CAH1110009.1"/>
    </source>
</evidence>
<reference evidence="4" key="1">
    <citation type="submission" date="2022-01" db="EMBL/GenBank/DDBJ databases">
        <authorList>
            <person name="King R."/>
        </authorList>
    </citation>
    <scope>NUCLEOTIDE SEQUENCE</scope>
</reference>
<dbReference type="InterPro" id="IPR050333">
    <property type="entry name" value="SLRP"/>
</dbReference>
<dbReference type="Proteomes" id="UP001153636">
    <property type="component" value="Chromosome 4"/>
</dbReference>
<dbReference type="Gene3D" id="3.80.10.10">
    <property type="entry name" value="Ribonuclease Inhibitor"/>
    <property type="match status" value="2"/>
</dbReference>
<evidence type="ECO:0000256" key="3">
    <source>
        <dbReference type="SAM" id="SignalP"/>
    </source>
</evidence>
<dbReference type="PANTHER" id="PTHR45712:SF22">
    <property type="entry name" value="INSULIN-LIKE GROWTH FACTOR-BINDING PROTEIN COMPLEX ACID LABILE SUBUNIT"/>
    <property type="match status" value="1"/>
</dbReference>
<dbReference type="Pfam" id="PF13855">
    <property type="entry name" value="LRR_8"/>
    <property type="match status" value="1"/>
</dbReference>
<dbReference type="InterPro" id="IPR032675">
    <property type="entry name" value="LRR_dom_sf"/>
</dbReference>
<evidence type="ECO:0000256" key="1">
    <source>
        <dbReference type="ARBA" id="ARBA00022614"/>
    </source>
</evidence>
<keyword evidence="2" id="KW-0677">Repeat</keyword>
<evidence type="ECO:0000313" key="5">
    <source>
        <dbReference type="Proteomes" id="UP001153636"/>
    </source>
</evidence>
<feature type="signal peptide" evidence="3">
    <location>
        <begin position="1"/>
        <end position="26"/>
    </location>
</feature>
<name>A0A9P0CXA5_9CUCU</name>
<organism evidence="4 5">
    <name type="scientific">Psylliodes chrysocephalus</name>
    <dbReference type="NCBI Taxonomy" id="3402493"/>
    <lineage>
        <taxon>Eukaryota</taxon>
        <taxon>Metazoa</taxon>
        <taxon>Ecdysozoa</taxon>
        <taxon>Arthropoda</taxon>
        <taxon>Hexapoda</taxon>
        <taxon>Insecta</taxon>
        <taxon>Pterygota</taxon>
        <taxon>Neoptera</taxon>
        <taxon>Endopterygota</taxon>
        <taxon>Coleoptera</taxon>
        <taxon>Polyphaga</taxon>
        <taxon>Cucujiformia</taxon>
        <taxon>Chrysomeloidea</taxon>
        <taxon>Chrysomelidae</taxon>
        <taxon>Galerucinae</taxon>
        <taxon>Alticini</taxon>
        <taxon>Psylliodes</taxon>
    </lineage>
</organism>
<accession>A0A9P0CXA5</accession>
<dbReference type="PANTHER" id="PTHR45712">
    <property type="entry name" value="AGAP008170-PA"/>
    <property type="match status" value="1"/>
</dbReference>
<keyword evidence="3" id="KW-0732">Signal</keyword>
<proteinExistence type="predicted"/>
<evidence type="ECO:0000256" key="2">
    <source>
        <dbReference type="ARBA" id="ARBA00022737"/>
    </source>
</evidence>
<dbReference type="SMART" id="SM00369">
    <property type="entry name" value="LRR_TYP"/>
    <property type="match status" value="7"/>
</dbReference>
<dbReference type="AlphaFoldDB" id="A0A9P0CXA5"/>
<keyword evidence="5" id="KW-1185">Reference proteome</keyword>
<dbReference type="InterPro" id="IPR001611">
    <property type="entry name" value="Leu-rich_rpt"/>
</dbReference>
<dbReference type="Pfam" id="PF13306">
    <property type="entry name" value="LRR_5"/>
    <property type="match status" value="1"/>
</dbReference>
<keyword evidence="1" id="KW-0433">Leucine-rich repeat</keyword>
<dbReference type="EMBL" id="OV651816">
    <property type="protein sequence ID" value="CAH1110009.1"/>
    <property type="molecule type" value="Genomic_DNA"/>
</dbReference>
<sequence>MFNKMCVTQIVLVLCFASVILESIEAQCVSSYNGIGLVCKDIKKISREILNENYEDTLLFHIINTTEPLGLSAFKNMKNLIYLKISGGKIGIIFSNTFKDMPLLQEVDIESVRIEEIQESTFFNLPGLEKVTITNIDISFLRRGIFRNVPELSHISLRNSNLRYIESESFYEVPKLESLFLDKNLLTIVKKNMLYKLTNLNTLILAYNNISIIENNSFDHTPNLSILDLTNNQLKELDWNMFPTTGMKYLKGIYLYNNLLMYLPSNFFTRLPNLGKIFLNHNPWFCPCLRDIERTLYENNILELSLPKSSKLKWLAPEQPSPRIPICINKNVSDNICTNTYSEELSKKYSKYLKDYEDFF</sequence>
<dbReference type="InterPro" id="IPR026906">
    <property type="entry name" value="LRR_5"/>
</dbReference>
<feature type="chain" id="PRO_5040395990" evidence="3">
    <location>
        <begin position="27"/>
        <end position="360"/>
    </location>
</feature>
<dbReference type="InterPro" id="IPR003591">
    <property type="entry name" value="Leu-rich_rpt_typical-subtyp"/>
</dbReference>
<protein>
    <submittedName>
        <fullName evidence="4">Uncharacterized protein</fullName>
    </submittedName>
</protein>
<gene>
    <name evidence="4" type="ORF">PSYICH_LOCUS9896</name>
</gene>
<dbReference type="SUPFAM" id="SSF52058">
    <property type="entry name" value="L domain-like"/>
    <property type="match status" value="1"/>
</dbReference>
<dbReference type="OrthoDB" id="27267at2759"/>
<dbReference type="GO" id="GO:0005615">
    <property type="term" value="C:extracellular space"/>
    <property type="evidence" value="ECO:0007669"/>
    <property type="project" value="TreeGrafter"/>
</dbReference>